<keyword evidence="3" id="KW-1185">Reference proteome</keyword>
<gene>
    <name evidence="2" type="ORF">H312_03343</name>
</gene>
<evidence type="ECO:0000313" key="3">
    <source>
        <dbReference type="Proteomes" id="UP000030655"/>
    </source>
</evidence>
<dbReference type="STRING" id="1288291.A0A059EW43"/>
<dbReference type="VEuPathDB" id="MicrosporidiaDB:H312_03343"/>
<dbReference type="Proteomes" id="UP000030655">
    <property type="component" value="Unassembled WGS sequence"/>
</dbReference>
<accession>A0A059EW43</accession>
<protein>
    <submittedName>
        <fullName evidence="2">Uncharacterized protein</fullName>
    </submittedName>
</protein>
<reference evidence="2 3" key="2">
    <citation type="submission" date="2014-03" db="EMBL/GenBank/DDBJ databases">
        <title>The Genome Sequence of Anncaliia algerae insect isolate PRA339.</title>
        <authorList>
            <consortium name="The Broad Institute Genome Sequencing Platform"/>
            <consortium name="The Broad Institute Genome Sequencing Center for Infectious Disease"/>
            <person name="Cuomo C."/>
            <person name="Becnel J."/>
            <person name="Sanscrainte N."/>
            <person name="Walker B."/>
            <person name="Young S.K."/>
            <person name="Zeng Q."/>
            <person name="Gargeya S."/>
            <person name="Fitzgerald M."/>
            <person name="Haas B."/>
            <person name="Abouelleil A."/>
            <person name="Alvarado L."/>
            <person name="Arachchi H.M."/>
            <person name="Berlin A.M."/>
            <person name="Chapman S.B."/>
            <person name="Dewar J."/>
            <person name="Goldberg J."/>
            <person name="Griggs A."/>
            <person name="Gujja S."/>
            <person name="Hansen M."/>
            <person name="Howarth C."/>
            <person name="Imamovic A."/>
            <person name="Larimer J."/>
            <person name="McCowan C."/>
            <person name="Murphy C."/>
            <person name="Neiman D."/>
            <person name="Pearson M."/>
            <person name="Priest M."/>
            <person name="Roberts A."/>
            <person name="Saif S."/>
            <person name="Shea T."/>
            <person name="Sisk P."/>
            <person name="Sykes S."/>
            <person name="Wortman J."/>
            <person name="Nusbaum C."/>
            <person name="Birren B."/>
        </authorList>
    </citation>
    <scope>NUCLEOTIDE SEQUENCE [LARGE SCALE GENOMIC DNA]</scope>
    <source>
        <strain evidence="2 3">PRA339</strain>
    </source>
</reference>
<keyword evidence="1" id="KW-0175">Coiled coil</keyword>
<name>A0A059EW43_9MICR</name>
<dbReference type="HOGENOM" id="CLU_035820_0_0_1"/>
<organism evidence="2 3">
    <name type="scientific">Anncaliia algerae PRA339</name>
    <dbReference type="NCBI Taxonomy" id="1288291"/>
    <lineage>
        <taxon>Eukaryota</taxon>
        <taxon>Fungi</taxon>
        <taxon>Fungi incertae sedis</taxon>
        <taxon>Microsporidia</taxon>
        <taxon>Tubulinosematoidea</taxon>
        <taxon>Tubulinosematidae</taxon>
        <taxon>Anncaliia</taxon>
    </lineage>
</organism>
<reference evidence="3" key="1">
    <citation type="submission" date="2013-02" db="EMBL/GenBank/DDBJ databases">
        <authorList>
            <consortium name="The Broad Institute Genome Sequencing Platform"/>
            <person name="Cuomo C."/>
            <person name="Becnel J."/>
            <person name="Sanscrainte N."/>
            <person name="Walker B."/>
            <person name="Young S.K."/>
            <person name="Zeng Q."/>
            <person name="Gargeya S."/>
            <person name="Fitzgerald M."/>
            <person name="Haas B."/>
            <person name="Abouelleil A."/>
            <person name="Alvarado L."/>
            <person name="Arachchi H.M."/>
            <person name="Berlin A.M."/>
            <person name="Chapman S.B."/>
            <person name="Dewar J."/>
            <person name="Goldberg J."/>
            <person name="Griggs A."/>
            <person name="Gujja S."/>
            <person name="Hansen M."/>
            <person name="Howarth C."/>
            <person name="Imamovic A."/>
            <person name="Larimer J."/>
            <person name="McCowan C."/>
            <person name="Murphy C."/>
            <person name="Neiman D."/>
            <person name="Pearson M."/>
            <person name="Priest M."/>
            <person name="Roberts A."/>
            <person name="Saif S."/>
            <person name="Shea T."/>
            <person name="Sisk P."/>
            <person name="Sykes S."/>
            <person name="Wortman J."/>
            <person name="Nusbaum C."/>
            <person name="Birren B."/>
        </authorList>
    </citation>
    <scope>NUCLEOTIDE SEQUENCE [LARGE SCALE GENOMIC DNA]</scope>
    <source>
        <strain evidence="3">PRA339</strain>
    </source>
</reference>
<dbReference type="EMBL" id="KK365313">
    <property type="protein sequence ID" value="KCZ79263.1"/>
    <property type="molecule type" value="Genomic_DNA"/>
</dbReference>
<feature type="coiled-coil region" evidence="1">
    <location>
        <begin position="3"/>
        <end position="89"/>
    </location>
</feature>
<dbReference type="OrthoDB" id="2189254at2759"/>
<evidence type="ECO:0000313" key="2">
    <source>
        <dbReference type="EMBL" id="KCZ79263.1"/>
    </source>
</evidence>
<sequence length="558" mass="68172">MNLIALEEKREEIKQRINEKKSLNSNYLKNMKEISDKIENVRQELKMVETKKEEINNNFRENLHKLNILKDKINEYKEAERNKENERIKKKIREKINDINQLRFTVNFSIFNDFNKLREFRNEIVLQSFVYDIFNEKKEELKEKIYEIVDSLILIPNKMNEVFYYLRFMKKCEEYFNDSFVIDYFFRRISDKFTYHFMTEKETNRLDKPEWIFKFIKEEINNIYRIFLILDIKLSSFLLMIEELLIIKIREIFITKSDQKRKLLWHFLDEYLIYAHDMNELCTNEGYKPELKEICKIILEVEEEVVNKRMNEIYSLKHNKWFNEFKKITNEEFQFTKRYSKILSDSINILIYLISKIQNSYEMFVDELRYSSNDEIVFLCNIYTQIEQYKIYLQQEENDLLIVNCKLNFNILQKAKNNLYIFNQQNFKVIKELFLDEINKLNKKIKNFNFTENNELIGYVIDLSAVLSLYKNCSSFNILKEQSKLLIDTFIYENIIIKLRLSSEECFKLKDLIKRLNELFNSTLNLSANGLECLENIFEEKFYAKDEVLFYKLKELYD</sequence>
<dbReference type="AlphaFoldDB" id="A0A059EW43"/>
<proteinExistence type="predicted"/>
<evidence type="ECO:0000256" key="1">
    <source>
        <dbReference type="SAM" id="Coils"/>
    </source>
</evidence>